<protein>
    <submittedName>
        <fullName evidence="6">Sigma-70 family RNA polymerase sigma factor</fullName>
    </submittedName>
</protein>
<reference evidence="6 7" key="1">
    <citation type="submission" date="2019-04" db="EMBL/GenBank/DDBJ databases">
        <title>Sphingobacterium olei sp. nov., isolated from oil-contaminated soil.</title>
        <authorList>
            <person name="Liu B."/>
        </authorList>
    </citation>
    <scope>NUCLEOTIDE SEQUENCE [LARGE SCALE GENOMIC DNA]</scope>
    <source>
        <strain evidence="6 7">HAL-9</strain>
    </source>
</reference>
<keyword evidence="7" id="KW-1185">Reference proteome</keyword>
<accession>A0A4U0P7D2</accession>
<dbReference type="CDD" id="cd06171">
    <property type="entry name" value="Sigma70_r4"/>
    <property type="match status" value="1"/>
</dbReference>
<keyword evidence="4" id="KW-0804">Transcription</keyword>
<evidence type="ECO:0000256" key="4">
    <source>
        <dbReference type="ARBA" id="ARBA00023163"/>
    </source>
</evidence>
<comment type="similarity">
    <text evidence="1">Belongs to the sigma-70 factor family. ECF subfamily.</text>
</comment>
<dbReference type="OrthoDB" id="656273at2"/>
<dbReference type="RefSeq" id="WP_136899784.1">
    <property type="nucleotide sequence ID" value="NZ_SUME01000001.1"/>
</dbReference>
<dbReference type="Pfam" id="PF08281">
    <property type="entry name" value="Sigma70_r4_2"/>
    <property type="match status" value="1"/>
</dbReference>
<evidence type="ECO:0000313" key="7">
    <source>
        <dbReference type="Proteomes" id="UP000306808"/>
    </source>
</evidence>
<dbReference type="Gene3D" id="1.10.1740.10">
    <property type="match status" value="1"/>
</dbReference>
<dbReference type="GO" id="GO:0003677">
    <property type="term" value="F:DNA binding"/>
    <property type="evidence" value="ECO:0007669"/>
    <property type="project" value="InterPro"/>
</dbReference>
<dbReference type="Proteomes" id="UP000306808">
    <property type="component" value="Unassembled WGS sequence"/>
</dbReference>
<feature type="domain" description="RNA polymerase sigma factor 70 region 4 type 2" evidence="5">
    <location>
        <begin position="122"/>
        <end position="171"/>
    </location>
</feature>
<organism evidence="6 7">
    <name type="scientific">Sphingobacterium olei</name>
    <dbReference type="NCBI Taxonomy" id="2571155"/>
    <lineage>
        <taxon>Bacteria</taxon>
        <taxon>Pseudomonadati</taxon>
        <taxon>Bacteroidota</taxon>
        <taxon>Sphingobacteriia</taxon>
        <taxon>Sphingobacteriales</taxon>
        <taxon>Sphingobacteriaceae</taxon>
        <taxon>Sphingobacterium</taxon>
    </lineage>
</organism>
<sequence>MKYTNEMHLLYDLNNGKEKAFEYIFNRYYNRLCIFASSFVEETKEAEDIAEEAFVSMWNSKKDFQSILHLKSSLYQTTRRIGLNKQTARQRRAIRTDNYLANQEQFQESQLQHIVYAEAMGELYEAIQSLPPKAQQIIKATYLEGKSNQEVADEMGINLQTVKNQKLRALTILRNQLKRDSFNLLIAGVFIVEKFQ</sequence>
<dbReference type="PANTHER" id="PTHR43133:SF46">
    <property type="entry name" value="RNA POLYMERASE SIGMA-70 FACTOR ECF SUBFAMILY"/>
    <property type="match status" value="1"/>
</dbReference>
<dbReference type="InterPro" id="IPR036388">
    <property type="entry name" value="WH-like_DNA-bd_sf"/>
</dbReference>
<evidence type="ECO:0000256" key="3">
    <source>
        <dbReference type="ARBA" id="ARBA00023082"/>
    </source>
</evidence>
<dbReference type="GO" id="GO:0016987">
    <property type="term" value="F:sigma factor activity"/>
    <property type="evidence" value="ECO:0007669"/>
    <property type="project" value="UniProtKB-KW"/>
</dbReference>
<evidence type="ECO:0000313" key="6">
    <source>
        <dbReference type="EMBL" id="TJZ63240.1"/>
    </source>
</evidence>
<dbReference type="EMBL" id="SUME01000001">
    <property type="protein sequence ID" value="TJZ63240.1"/>
    <property type="molecule type" value="Genomic_DNA"/>
</dbReference>
<gene>
    <name evidence="6" type="ORF">FAZ15_02820</name>
</gene>
<proteinExistence type="inferred from homology"/>
<dbReference type="InterPro" id="IPR014284">
    <property type="entry name" value="RNA_pol_sigma-70_dom"/>
</dbReference>
<evidence type="ECO:0000256" key="2">
    <source>
        <dbReference type="ARBA" id="ARBA00023015"/>
    </source>
</evidence>
<dbReference type="PANTHER" id="PTHR43133">
    <property type="entry name" value="RNA POLYMERASE ECF-TYPE SIGMA FACTO"/>
    <property type="match status" value="1"/>
</dbReference>
<dbReference type="InterPro" id="IPR013325">
    <property type="entry name" value="RNA_pol_sigma_r2"/>
</dbReference>
<dbReference type="AlphaFoldDB" id="A0A4U0P7D2"/>
<dbReference type="NCBIfam" id="TIGR02937">
    <property type="entry name" value="sigma70-ECF"/>
    <property type="match status" value="1"/>
</dbReference>
<evidence type="ECO:0000256" key="1">
    <source>
        <dbReference type="ARBA" id="ARBA00010641"/>
    </source>
</evidence>
<keyword evidence="3" id="KW-0731">Sigma factor</keyword>
<dbReference type="SUPFAM" id="SSF88659">
    <property type="entry name" value="Sigma3 and sigma4 domains of RNA polymerase sigma factors"/>
    <property type="match status" value="1"/>
</dbReference>
<evidence type="ECO:0000259" key="5">
    <source>
        <dbReference type="Pfam" id="PF08281"/>
    </source>
</evidence>
<dbReference type="InterPro" id="IPR039425">
    <property type="entry name" value="RNA_pol_sigma-70-like"/>
</dbReference>
<dbReference type="InterPro" id="IPR013324">
    <property type="entry name" value="RNA_pol_sigma_r3/r4-like"/>
</dbReference>
<name>A0A4U0P7D2_9SPHI</name>
<dbReference type="GO" id="GO:0006352">
    <property type="term" value="P:DNA-templated transcription initiation"/>
    <property type="evidence" value="ECO:0007669"/>
    <property type="project" value="InterPro"/>
</dbReference>
<keyword evidence="2" id="KW-0805">Transcription regulation</keyword>
<dbReference type="Gene3D" id="1.10.10.10">
    <property type="entry name" value="Winged helix-like DNA-binding domain superfamily/Winged helix DNA-binding domain"/>
    <property type="match status" value="1"/>
</dbReference>
<comment type="caution">
    <text evidence="6">The sequence shown here is derived from an EMBL/GenBank/DDBJ whole genome shotgun (WGS) entry which is preliminary data.</text>
</comment>
<dbReference type="SUPFAM" id="SSF88946">
    <property type="entry name" value="Sigma2 domain of RNA polymerase sigma factors"/>
    <property type="match status" value="1"/>
</dbReference>
<dbReference type="InterPro" id="IPR013249">
    <property type="entry name" value="RNA_pol_sigma70_r4_t2"/>
</dbReference>